<evidence type="ECO:0000313" key="4">
    <source>
        <dbReference type="EMBL" id="KAK4170800.1"/>
    </source>
</evidence>
<proteinExistence type="inferred from homology"/>
<dbReference type="GO" id="GO:0050660">
    <property type="term" value="F:flavin adenine dinucleotide binding"/>
    <property type="evidence" value="ECO:0007669"/>
    <property type="project" value="TreeGrafter"/>
</dbReference>
<feature type="domain" description="Amine oxidase" evidence="3">
    <location>
        <begin position="78"/>
        <end position="146"/>
    </location>
</feature>
<dbReference type="Pfam" id="PF01593">
    <property type="entry name" value="Amino_oxidase"/>
    <property type="match status" value="2"/>
</dbReference>
<dbReference type="Gene3D" id="3.50.50.60">
    <property type="entry name" value="FAD/NAD(P)-binding domain"/>
    <property type="match status" value="1"/>
</dbReference>
<gene>
    <name evidence="4" type="ORF">QBC36DRAFT_369767</name>
</gene>
<dbReference type="EMBL" id="MU866760">
    <property type="protein sequence ID" value="KAK4170800.1"/>
    <property type="molecule type" value="Genomic_DNA"/>
</dbReference>
<dbReference type="PANTHER" id="PTHR10742">
    <property type="entry name" value="FLAVIN MONOAMINE OXIDASE"/>
    <property type="match status" value="1"/>
</dbReference>
<dbReference type="InterPro" id="IPR002937">
    <property type="entry name" value="Amino_oxidase"/>
</dbReference>
<dbReference type="PANTHER" id="PTHR10742:SF386">
    <property type="entry name" value="LYSINE-SPECIFIC HISTONE DEMETHYLASE 1A"/>
    <property type="match status" value="1"/>
</dbReference>
<keyword evidence="5" id="KW-1185">Reference proteome</keyword>
<evidence type="ECO:0000313" key="5">
    <source>
        <dbReference type="Proteomes" id="UP001302321"/>
    </source>
</evidence>
<evidence type="ECO:0000256" key="1">
    <source>
        <dbReference type="ARBA" id="ARBA00005995"/>
    </source>
</evidence>
<dbReference type="SUPFAM" id="SSF54373">
    <property type="entry name" value="FAD-linked reductases, C-terminal domain"/>
    <property type="match status" value="1"/>
</dbReference>
<comment type="caution">
    <text evidence="4">The sequence shown here is derived from an EMBL/GenBank/DDBJ whole genome shotgun (WGS) entry which is preliminary data.</text>
</comment>
<dbReference type="AlphaFoldDB" id="A0AAN7A2C8"/>
<dbReference type="Proteomes" id="UP001302321">
    <property type="component" value="Unassembled WGS sequence"/>
</dbReference>
<protein>
    <recommendedName>
        <fullName evidence="3">Amine oxidase domain-containing protein</fullName>
    </recommendedName>
</protein>
<comment type="similarity">
    <text evidence="1">Belongs to the flavin monoamine oxidase family.</text>
</comment>
<evidence type="ECO:0000259" key="3">
    <source>
        <dbReference type="Pfam" id="PF01593"/>
    </source>
</evidence>
<reference evidence="4" key="1">
    <citation type="journal article" date="2023" name="Mol. Phylogenet. Evol.">
        <title>Genome-scale phylogeny and comparative genomics of the fungal order Sordariales.</title>
        <authorList>
            <person name="Hensen N."/>
            <person name="Bonometti L."/>
            <person name="Westerberg I."/>
            <person name="Brannstrom I.O."/>
            <person name="Guillou S."/>
            <person name="Cros-Aarteil S."/>
            <person name="Calhoun S."/>
            <person name="Haridas S."/>
            <person name="Kuo A."/>
            <person name="Mondo S."/>
            <person name="Pangilinan J."/>
            <person name="Riley R."/>
            <person name="LaButti K."/>
            <person name="Andreopoulos B."/>
            <person name="Lipzen A."/>
            <person name="Chen C."/>
            <person name="Yan M."/>
            <person name="Daum C."/>
            <person name="Ng V."/>
            <person name="Clum A."/>
            <person name="Steindorff A."/>
            <person name="Ohm R.A."/>
            <person name="Martin F."/>
            <person name="Silar P."/>
            <person name="Natvig D.O."/>
            <person name="Lalanne C."/>
            <person name="Gautier V."/>
            <person name="Ament-Velasquez S.L."/>
            <person name="Kruys A."/>
            <person name="Hutchinson M.I."/>
            <person name="Powell A.J."/>
            <person name="Barry K."/>
            <person name="Miller A.N."/>
            <person name="Grigoriev I.V."/>
            <person name="Debuchy R."/>
            <person name="Gladieux P."/>
            <person name="Hiltunen Thoren M."/>
            <person name="Johannesson H."/>
        </authorList>
    </citation>
    <scope>NUCLEOTIDE SEQUENCE</scope>
    <source>
        <strain evidence="4">CBS 892.96</strain>
    </source>
</reference>
<dbReference type="GO" id="GO:0003682">
    <property type="term" value="F:chromatin binding"/>
    <property type="evidence" value="ECO:0007669"/>
    <property type="project" value="TreeGrafter"/>
</dbReference>
<dbReference type="InterPro" id="IPR036188">
    <property type="entry name" value="FAD/NAD-bd_sf"/>
</dbReference>
<sequence length="367" mass="40097">MPFVASKFVENNILKADILKADTKPPCWGNLREIAAGQILREYLMKKSDHDGAKSVKRWYAVCGSYTGKVCIIGAGAAGLYIAMMLQFLDIDFDIVEANDRVGGRCATHSFAGVGADCAHNYYDMGAMRILDIKPMAATLNLIRNPSLLNIPGRLVDYFGDGYDRYSTRDYLMLGKNLTYLDTMAGELSDLCSGLILHRALCTPVVEMSLTPDGTAIQVATGGQTPSTKSYDMVFNTTALGPLQKMDLSGMNLDRVILDGIRALSYDRATKVAIKFNTRWWKNFYPDAASVHRGGGISKSDLPLGFTVYPSWDDGDGTNVLIVSHTWAQDATRMAALVPDYANPSTPTPSYTNPIAAVCLEGLVKLW</sequence>
<name>A0AAN7A2C8_9PEZI</name>
<organism evidence="4 5">
    <name type="scientific">Triangularia setosa</name>
    <dbReference type="NCBI Taxonomy" id="2587417"/>
    <lineage>
        <taxon>Eukaryota</taxon>
        <taxon>Fungi</taxon>
        <taxon>Dikarya</taxon>
        <taxon>Ascomycota</taxon>
        <taxon>Pezizomycotina</taxon>
        <taxon>Sordariomycetes</taxon>
        <taxon>Sordariomycetidae</taxon>
        <taxon>Sordariales</taxon>
        <taxon>Podosporaceae</taxon>
        <taxon>Triangularia</taxon>
    </lineage>
</organism>
<dbReference type="SUPFAM" id="SSF51905">
    <property type="entry name" value="FAD/NAD(P)-binding domain"/>
    <property type="match status" value="1"/>
</dbReference>
<accession>A0AAN7A2C8</accession>
<feature type="domain" description="Amine oxidase" evidence="3">
    <location>
        <begin position="201"/>
        <end position="337"/>
    </location>
</feature>
<dbReference type="InterPro" id="IPR050281">
    <property type="entry name" value="Flavin_monoamine_oxidase"/>
</dbReference>
<dbReference type="Gene3D" id="3.90.660.10">
    <property type="match status" value="1"/>
</dbReference>
<dbReference type="GO" id="GO:0016491">
    <property type="term" value="F:oxidoreductase activity"/>
    <property type="evidence" value="ECO:0007669"/>
    <property type="project" value="UniProtKB-KW"/>
</dbReference>
<keyword evidence="2" id="KW-0560">Oxidoreductase</keyword>
<evidence type="ECO:0000256" key="2">
    <source>
        <dbReference type="ARBA" id="ARBA00023002"/>
    </source>
</evidence>
<reference evidence="4" key="2">
    <citation type="submission" date="2023-05" db="EMBL/GenBank/DDBJ databases">
        <authorList>
            <consortium name="Lawrence Berkeley National Laboratory"/>
            <person name="Steindorff A."/>
            <person name="Hensen N."/>
            <person name="Bonometti L."/>
            <person name="Westerberg I."/>
            <person name="Brannstrom I.O."/>
            <person name="Guillou S."/>
            <person name="Cros-Aarteil S."/>
            <person name="Calhoun S."/>
            <person name="Haridas S."/>
            <person name="Kuo A."/>
            <person name="Mondo S."/>
            <person name="Pangilinan J."/>
            <person name="Riley R."/>
            <person name="Labutti K."/>
            <person name="Andreopoulos B."/>
            <person name="Lipzen A."/>
            <person name="Chen C."/>
            <person name="Yanf M."/>
            <person name="Daum C."/>
            <person name="Ng V."/>
            <person name="Clum A."/>
            <person name="Ohm R."/>
            <person name="Martin F."/>
            <person name="Silar P."/>
            <person name="Natvig D."/>
            <person name="Lalanne C."/>
            <person name="Gautier V."/>
            <person name="Ament-Velasquez S.L."/>
            <person name="Kruys A."/>
            <person name="Hutchinson M.I."/>
            <person name="Powell A.J."/>
            <person name="Barry K."/>
            <person name="Miller A.N."/>
            <person name="Grigoriev I.V."/>
            <person name="Debuchy R."/>
            <person name="Gladieux P."/>
            <person name="Thoren M.H."/>
            <person name="Johannesson H."/>
        </authorList>
    </citation>
    <scope>NUCLEOTIDE SEQUENCE</scope>
    <source>
        <strain evidence="4">CBS 892.96</strain>
    </source>
</reference>
<dbReference type="GO" id="GO:0006338">
    <property type="term" value="P:chromatin remodeling"/>
    <property type="evidence" value="ECO:0007669"/>
    <property type="project" value="TreeGrafter"/>
</dbReference>